<reference evidence="2 3" key="2">
    <citation type="journal article" date="2023" name="Mol. Biol. Evol.">
        <title>Genomics of Secondarily Temperate Adaptation in the Only Non-Antarctic Icefish.</title>
        <authorList>
            <person name="Rivera-Colon A.G."/>
            <person name="Rayamajhi N."/>
            <person name="Minhas B.F."/>
            <person name="Madrigal G."/>
            <person name="Bilyk K.T."/>
            <person name="Yoon V."/>
            <person name="Hune M."/>
            <person name="Gregory S."/>
            <person name="Cheng C.H.C."/>
            <person name="Catchen J.M."/>
        </authorList>
    </citation>
    <scope>NUCLEOTIDE SEQUENCE [LARGE SCALE GENOMIC DNA]</scope>
    <source>
        <strain evidence="2">JMC-PN-2008</strain>
    </source>
</reference>
<keyword evidence="3" id="KW-1185">Reference proteome</keyword>
<dbReference type="Proteomes" id="UP001346869">
    <property type="component" value="Unassembled WGS sequence"/>
</dbReference>
<protein>
    <submittedName>
        <fullName evidence="2">Uncharacterized protein</fullName>
    </submittedName>
</protein>
<gene>
    <name evidence="2" type="ORF">PBY51_022233</name>
</gene>
<evidence type="ECO:0000256" key="1">
    <source>
        <dbReference type="SAM" id="MobiDB-lite"/>
    </source>
</evidence>
<proteinExistence type="predicted"/>
<feature type="region of interest" description="Disordered" evidence="1">
    <location>
        <begin position="1"/>
        <end position="27"/>
    </location>
</feature>
<evidence type="ECO:0000313" key="2">
    <source>
        <dbReference type="EMBL" id="KAK5860774.1"/>
    </source>
</evidence>
<evidence type="ECO:0000313" key="3">
    <source>
        <dbReference type="Proteomes" id="UP001346869"/>
    </source>
</evidence>
<name>A0AAN8ALP0_ELEMC</name>
<sequence length="87" mass="9653">MQSLSSGAAQEENDQLRPTQEKPMTLESTSSVFPLWTNTAGAQSWLLLGCCSCITNNISLQKPRALHTSHRKDGWGNSYCVMYTCKI</sequence>
<reference evidence="2 3" key="1">
    <citation type="journal article" date="2023" name="Genes (Basel)">
        <title>Chromosome-Level Genome Assembly and Circadian Gene Repertoire of the Patagonia Blennie Eleginops maclovinus-The Closest Ancestral Proxy of Antarctic Cryonotothenioids.</title>
        <authorList>
            <person name="Cheng C.C."/>
            <person name="Rivera-Colon A.G."/>
            <person name="Minhas B.F."/>
            <person name="Wilson L."/>
            <person name="Rayamajhi N."/>
            <person name="Vargas-Chacoff L."/>
            <person name="Catchen J.M."/>
        </authorList>
    </citation>
    <scope>NUCLEOTIDE SEQUENCE [LARGE SCALE GENOMIC DNA]</scope>
    <source>
        <strain evidence="2">JMC-PN-2008</strain>
    </source>
</reference>
<dbReference type="EMBL" id="JAUZQC010000013">
    <property type="protein sequence ID" value="KAK5860774.1"/>
    <property type="molecule type" value="Genomic_DNA"/>
</dbReference>
<accession>A0AAN8ALP0</accession>
<comment type="caution">
    <text evidence="2">The sequence shown here is derived from an EMBL/GenBank/DDBJ whole genome shotgun (WGS) entry which is preliminary data.</text>
</comment>
<dbReference type="AlphaFoldDB" id="A0AAN8ALP0"/>
<organism evidence="2 3">
    <name type="scientific">Eleginops maclovinus</name>
    <name type="common">Patagonian blennie</name>
    <name type="synonym">Eleginus maclovinus</name>
    <dbReference type="NCBI Taxonomy" id="56733"/>
    <lineage>
        <taxon>Eukaryota</taxon>
        <taxon>Metazoa</taxon>
        <taxon>Chordata</taxon>
        <taxon>Craniata</taxon>
        <taxon>Vertebrata</taxon>
        <taxon>Euteleostomi</taxon>
        <taxon>Actinopterygii</taxon>
        <taxon>Neopterygii</taxon>
        <taxon>Teleostei</taxon>
        <taxon>Neoteleostei</taxon>
        <taxon>Acanthomorphata</taxon>
        <taxon>Eupercaria</taxon>
        <taxon>Perciformes</taxon>
        <taxon>Notothenioidei</taxon>
        <taxon>Eleginopidae</taxon>
        <taxon>Eleginops</taxon>
    </lineage>
</organism>